<proteinExistence type="predicted"/>
<dbReference type="Ensembl" id="ENSNLET00000041556.1">
    <property type="protein sequence ID" value="ENSNLEP00000036706.1"/>
    <property type="gene ID" value="ENSNLEG00000031024.1"/>
</dbReference>
<dbReference type="EMBL" id="ADFV01100482">
    <property type="status" value="NOT_ANNOTATED_CDS"/>
    <property type="molecule type" value="Genomic_DNA"/>
</dbReference>
<organism evidence="1 2">
    <name type="scientific">Nomascus leucogenys</name>
    <name type="common">Northern white-cheeked gibbon</name>
    <name type="synonym">Hylobates leucogenys</name>
    <dbReference type="NCBI Taxonomy" id="61853"/>
    <lineage>
        <taxon>Eukaryota</taxon>
        <taxon>Metazoa</taxon>
        <taxon>Chordata</taxon>
        <taxon>Craniata</taxon>
        <taxon>Vertebrata</taxon>
        <taxon>Euteleostomi</taxon>
        <taxon>Mammalia</taxon>
        <taxon>Eutheria</taxon>
        <taxon>Euarchontoglires</taxon>
        <taxon>Primates</taxon>
        <taxon>Haplorrhini</taxon>
        <taxon>Catarrhini</taxon>
        <taxon>Hylobatidae</taxon>
        <taxon>Nomascus</taxon>
    </lineage>
</organism>
<reference evidence="1" key="3">
    <citation type="submission" date="2025-09" db="UniProtKB">
        <authorList>
            <consortium name="Ensembl"/>
        </authorList>
    </citation>
    <scope>IDENTIFICATION</scope>
</reference>
<keyword evidence="2" id="KW-1185">Reference proteome</keyword>
<dbReference type="EMBL" id="ADFV01100483">
    <property type="status" value="NOT_ANNOTATED_CDS"/>
    <property type="molecule type" value="Genomic_DNA"/>
</dbReference>
<dbReference type="EMBL" id="ADFV01100484">
    <property type="status" value="NOT_ANNOTATED_CDS"/>
    <property type="molecule type" value="Genomic_DNA"/>
</dbReference>
<dbReference type="EMBL" id="ADFV01100480">
    <property type="status" value="NOT_ANNOTATED_CDS"/>
    <property type="molecule type" value="Genomic_DNA"/>
</dbReference>
<dbReference type="EMBL" id="ADFV01100481">
    <property type="status" value="NOT_ANNOTATED_CDS"/>
    <property type="molecule type" value="Genomic_DNA"/>
</dbReference>
<dbReference type="EMBL" id="ADFV01100479">
    <property type="status" value="NOT_ANNOTATED_CDS"/>
    <property type="molecule type" value="Genomic_DNA"/>
</dbReference>
<reference evidence="1 2" key="1">
    <citation type="submission" date="2012-10" db="EMBL/GenBank/DDBJ databases">
        <authorList>
            <consortium name="Gibbon Genome Sequencing Consortium"/>
        </authorList>
    </citation>
    <scope>NUCLEOTIDE SEQUENCE [LARGE SCALE GENOMIC DNA]</scope>
</reference>
<dbReference type="InParanoid" id="A0A2I3GZJ5"/>
<sequence length="40" mass="4236">MAAAATLRLSAQQLLLGIILNWAERPSQTRGGQMAPVTPC</sequence>
<dbReference type="EMBL" id="ADFV01100478">
    <property type="status" value="NOT_ANNOTATED_CDS"/>
    <property type="molecule type" value="Genomic_DNA"/>
</dbReference>
<name>A0A2I3GZJ5_NOMLE</name>
<protein>
    <submittedName>
        <fullName evidence="1">Uncharacterized protein</fullName>
    </submittedName>
</protein>
<reference evidence="1" key="2">
    <citation type="submission" date="2025-08" db="UniProtKB">
        <authorList>
            <consortium name="Ensembl"/>
        </authorList>
    </citation>
    <scope>IDENTIFICATION</scope>
</reference>
<evidence type="ECO:0000313" key="1">
    <source>
        <dbReference type="Ensembl" id="ENSNLEP00000036706.1"/>
    </source>
</evidence>
<dbReference type="Proteomes" id="UP000001073">
    <property type="component" value="Chromosome 10"/>
</dbReference>
<accession>A0A2I3GZJ5</accession>
<dbReference type="AlphaFoldDB" id="A0A2I3GZJ5"/>
<evidence type="ECO:0000313" key="2">
    <source>
        <dbReference type="Proteomes" id="UP000001073"/>
    </source>
</evidence>